<keyword evidence="2" id="KW-1185">Reference proteome</keyword>
<organism evidence="1 2">
    <name type="scientific">Ricinus communis</name>
    <name type="common">Castor bean</name>
    <dbReference type="NCBI Taxonomy" id="3988"/>
    <lineage>
        <taxon>Eukaryota</taxon>
        <taxon>Viridiplantae</taxon>
        <taxon>Streptophyta</taxon>
        <taxon>Embryophyta</taxon>
        <taxon>Tracheophyta</taxon>
        <taxon>Spermatophyta</taxon>
        <taxon>Magnoliopsida</taxon>
        <taxon>eudicotyledons</taxon>
        <taxon>Gunneridae</taxon>
        <taxon>Pentapetalae</taxon>
        <taxon>rosids</taxon>
        <taxon>fabids</taxon>
        <taxon>Malpighiales</taxon>
        <taxon>Euphorbiaceae</taxon>
        <taxon>Acalyphoideae</taxon>
        <taxon>Acalypheae</taxon>
        <taxon>Ricinus</taxon>
    </lineage>
</organism>
<dbReference type="InParanoid" id="B9SMK0"/>
<accession>B9SMK0</accession>
<name>B9SMK0_RICCO</name>
<proteinExistence type="predicted"/>
<dbReference type="EMBL" id="EQ974036">
    <property type="protein sequence ID" value="EEF35145.1"/>
    <property type="molecule type" value="Genomic_DNA"/>
</dbReference>
<evidence type="ECO:0000313" key="1">
    <source>
        <dbReference type="EMBL" id="EEF35145.1"/>
    </source>
</evidence>
<protein>
    <submittedName>
        <fullName evidence="1">Uncharacterized protein</fullName>
    </submittedName>
</protein>
<evidence type="ECO:0000313" key="2">
    <source>
        <dbReference type="Proteomes" id="UP000008311"/>
    </source>
</evidence>
<dbReference type="AlphaFoldDB" id="B9SMK0"/>
<reference evidence="2" key="1">
    <citation type="journal article" date="2010" name="Nat. Biotechnol.">
        <title>Draft genome sequence of the oilseed species Ricinus communis.</title>
        <authorList>
            <person name="Chan A.P."/>
            <person name="Crabtree J."/>
            <person name="Zhao Q."/>
            <person name="Lorenzi H."/>
            <person name="Orvis J."/>
            <person name="Puiu D."/>
            <person name="Melake-Berhan A."/>
            <person name="Jones K.M."/>
            <person name="Redman J."/>
            <person name="Chen G."/>
            <person name="Cahoon E.B."/>
            <person name="Gedil M."/>
            <person name="Stanke M."/>
            <person name="Haas B.J."/>
            <person name="Wortman J.R."/>
            <person name="Fraser-Liggett C.M."/>
            <person name="Ravel J."/>
            <person name="Rabinowicz P.D."/>
        </authorList>
    </citation>
    <scope>NUCLEOTIDE SEQUENCE [LARGE SCALE GENOMIC DNA]</scope>
    <source>
        <strain evidence="2">cv. Hale</strain>
    </source>
</reference>
<dbReference type="Proteomes" id="UP000008311">
    <property type="component" value="Unassembled WGS sequence"/>
</dbReference>
<gene>
    <name evidence="1" type="ORF">RCOM_0230570</name>
</gene>
<sequence>MSKTLTNNTNFNPNLRRNPEQCFRYGDRYFMEYVCKKRQLNALITIEGAEILESKVKQEVDTEVEASVEFLMYAIEGTKSTNTSKLKACE</sequence>